<proteinExistence type="predicted"/>
<evidence type="ECO:0000313" key="6">
    <source>
        <dbReference type="Proteomes" id="UP000443582"/>
    </source>
</evidence>
<dbReference type="Gene3D" id="3.30.559.10">
    <property type="entry name" value="Chloramphenicol acetyltransferase-like domain"/>
    <property type="match status" value="1"/>
</dbReference>
<dbReference type="EMBL" id="QDKL01000001">
    <property type="protein sequence ID" value="RZF22699.1"/>
    <property type="molecule type" value="Genomic_DNA"/>
</dbReference>
<reference evidence="6" key="1">
    <citation type="journal article" date="2019" name="Int. J. Syst. Evol. Microbiol.">
        <title>Halobacteriovorax valvorus sp. nov., a novel prokaryotic predator isolated from coastal seawater of China.</title>
        <authorList>
            <person name="Chen M.-X."/>
        </authorList>
    </citation>
    <scope>NUCLEOTIDE SEQUENCE [LARGE SCALE GENOMIC DNA]</scope>
    <source>
        <strain evidence="6">BL9</strain>
    </source>
</reference>
<evidence type="ECO:0000313" key="5">
    <source>
        <dbReference type="EMBL" id="RZF22699.1"/>
    </source>
</evidence>
<dbReference type="InterPro" id="IPR050743">
    <property type="entry name" value="2-oxoacid_DH_E2_comp"/>
</dbReference>
<dbReference type="InterPro" id="IPR001078">
    <property type="entry name" value="2-oxoacid_DH_actylTfrase"/>
</dbReference>
<dbReference type="SUPFAM" id="SSF52777">
    <property type="entry name" value="CoA-dependent acyltransferases"/>
    <property type="match status" value="1"/>
</dbReference>
<feature type="domain" description="2-oxoacid dehydrogenase acyltransferase catalytic" evidence="4">
    <location>
        <begin position="33"/>
        <end position="132"/>
    </location>
</feature>
<accession>A0ABY0IJN4</accession>
<dbReference type="PANTHER" id="PTHR43178">
    <property type="entry name" value="DIHYDROLIPOAMIDE ACETYLTRANSFERASE COMPONENT OF PYRUVATE DEHYDROGENASE COMPLEX"/>
    <property type="match status" value="1"/>
</dbReference>
<comment type="cofactor">
    <cofactor evidence="1">
        <name>(R)-lipoate</name>
        <dbReference type="ChEBI" id="CHEBI:83088"/>
    </cofactor>
</comment>
<evidence type="ECO:0000259" key="4">
    <source>
        <dbReference type="Pfam" id="PF00198"/>
    </source>
</evidence>
<dbReference type="PANTHER" id="PTHR43178:SF5">
    <property type="entry name" value="LIPOAMIDE ACYLTRANSFERASE COMPONENT OF BRANCHED-CHAIN ALPHA-KETO ACID DEHYDROGENASE COMPLEX, MITOCHONDRIAL"/>
    <property type="match status" value="1"/>
</dbReference>
<organism evidence="5 6">
    <name type="scientific">Halobacteriovorax vibrionivorans</name>
    <dbReference type="NCBI Taxonomy" id="2152716"/>
    <lineage>
        <taxon>Bacteria</taxon>
        <taxon>Pseudomonadati</taxon>
        <taxon>Bdellovibrionota</taxon>
        <taxon>Bacteriovoracia</taxon>
        <taxon>Bacteriovoracales</taxon>
        <taxon>Halobacteriovoraceae</taxon>
        <taxon>Halobacteriovorax</taxon>
    </lineage>
</organism>
<name>A0ABY0IJN4_9BACT</name>
<evidence type="ECO:0000256" key="3">
    <source>
        <dbReference type="ARBA" id="ARBA00023315"/>
    </source>
</evidence>
<sequence length="264" mass="30065">MKHIKLKKVKRLSSWRKVSINTWKMPVDPSTYGLLKFNAKNFESFAKENGVTPTHLFTKVIAQVFHENPEINRIVRGANLYQRESVDIFLQVSVDHKGHDLSGAIIRDADKKSVFEIRKELMESAQNIRDNKDKSFKKVKKIVSLIPNFLTRPLLYLLDLAMYRFNFYSPLFGVKNDPFGSCMITSVGNFGAEFAFAPIPTISHVPIVLSLFKVKNEPIVEDDKVIIQKTLSVGVTLDHRIIDGVYASRIIAGIKKYVESPQLL</sequence>
<dbReference type="RefSeq" id="WP_114705643.1">
    <property type="nucleotide sequence ID" value="NZ_QDKL01000001.1"/>
</dbReference>
<dbReference type="Proteomes" id="UP000443582">
    <property type="component" value="Unassembled WGS sequence"/>
</dbReference>
<keyword evidence="3" id="KW-0012">Acyltransferase</keyword>
<gene>
    <name evidence="5" type="ORF">DAY19_02700</name>
</gene>
<comment type="caution">
    <text evidence="5">The sequence shown here is derived from an EMBL/GenBank/DDBJ whole genome shotgun (WGS) entry which is preliminary data.</text>
</comment>
<dbReference type="InterPro" id="IPR023213">
    <property type="entry name" value="CAT-like_dom_sf"/>
</dbReference>
<dbReference type="Pfam" id="PF00198">
    <property type="entry name" value="2-oxoacid_dh"/>
    <property type="match status" value="2"/>
</dbReference>
<keyword evidence="6" id="KW-1185">Reference proteome</keyword>
<evidence type="ECO:0000256" key="2">
    <source>
        <dbReference type="ARBA" id="ARBA00022679"/>
    </source>
</evidence>
<protein>
    <recommendedName>
        <fullName evidence="4">2-oxoacid dehydrogenase acyltransferase catalytic domain-containing protein</fullName>
    </recommendedName>
</protein>
<evidence type="ECO:0000256" key="1">
    <source>
        <dbReference type="ARBA" id="ARBA00001938"/>
    </source>
</evidence>
<keyword evidence="2" id="KW-0808">Transferase</keyword>
<feature type="domain" description="2-oxoacid dehydrogenase acyltransferase catalytic" evidence="4">
    <location>
        <begin position="180"/>
        <end position="264"/>
    </location>
</feature>